<keyword evidence="3" id="KW-1185">Reference proteome</keyword>
<feature type="region of interest" description="Disordered" evidence="1">
    <location>
        <begin position="89"/>
        <end position="178"/>
    </location>
</feature>
<evidence type="ECO:0000256" key="1">
    <source>
        <dbReference type="SAM" id="MobiDB-lite"/>
    </source>
</evidence>
<name>A0ABT1QHA6_9NOCA</name>
<proteinExistence type="predicted"/>
<sequence length="328" mass="36179">MFFCGFDLPVVTDVVSAPGQLPVVHVARSMNLSPAGSNKGLSGLPAVETLGDRIGKPRHLIADRAYNFVTDDKFAIPVWRLGYTTIYDLHPNQRGTHPGPDGTHDMDRRHPVLGEPAGGTRGSRPDRRRHEGRGACPDRATSPGAAGLRVRSARRPDGSRRYRGPAVPPARVRCPNNPISMSAPQSVPTTSCTPGTPCGCGCTITLDDTDYPDLRIPFQHGTVAWEASYHRRVGIEILFADLKQNRMTMHRGFFREFGIRRYTLLAGFTLAALNLLILHDAATRRGTLDCWGRFLGEPEPERTPRRRPRINRATTCHTELSPATRPGR</sequence>
<evidence type="ECO:0008006" key="4">
    <source>
        <dbReference type="Google" id="ProtNLM"/>
    </source>
</evidence>
<feature type="region of interest" description="Disordered" evidence="1">
    <location>
        <begin position="299"/>
        <end position="328"/>
    </location>
</feature>
<accession>A0ABT1QHA6</accession>
<evidence type="ECO:0000313" key="3">
    <source>
        <dbReference type="Proteomes" id="UP001524501"/>
    </source>
</evidence>
<gene>
    <name evidence="2" type="ORF">NOF53_21310</name>
</gene>
<dbReference type="EMBL" id="JANFQF010000020">
    <property type="protein sequence ID" value="MCQ4121669.1"/>
    <property type="molecule type" value="Genomic_DNA"/>
</dbReference>
<organism evidence="2 3">
    <name type="scientific">Rhodococcus tibetensis</name>
    <dbReference type="NCBI Taxonomy" id="2965064"/>
    <lineage>
        <taxon>Bacteria</taxon>
        <taxon>Bacillati</taxon>
        <taxon>Actinomycetota</taxon>
        <taxon>Actinomycetes</taxon>
        <taxon>Mycobacteriales</taxon>
        <taxon>Nocardiaceae</taxon>
        <taxon>Rhodococcus</taxon>
    </lineage>
</organism>
<protein>
    <recommendedName>
        <fullName evidence="4">Transposase DDE domain-containing protein</fullName>
    </recommendedName>
</protein>
<reference evidence="2 3" key="1">
    <citation type="submission" date="2022-07" db="EMBL/GenBank/DDBJ databases">
        <title>Degradation activity of malathion, p-nitrophenol and potential low-temperature adaptation strategy of Rhodococcus sp. FXJ9.536.</title>
        <authorList>
            <person name="Huang J."/>
            <person name="Huang Y."/>
        </authorList>
    </citation>
    <scope>NUCLEOTIDE SEQUENCE [LARGE SCALE GENOMIC DNA]</scope>
    <source>
        <strain evidence="2 3">FXJ9.536</strain>
    </source>
</reference>
<dbReference type="Proteomes" id="UP001524501">
    <property type="component" value="Unassembled WGS sequence"/>
</dbReference>
<evidence type="ECO:0000313" key="2">
    <source>
        <dbReference type="EMBL" id="MCQ4121669.1"/>
    </source>
</evidence>
<feature type="compositionally biased region" description="Basic and acidic residues" evidence="1">
    <location>
        <begin position="102"/>
        <end position="112"/>
    </location>
</feature>
<dbReference type="RefSeq" id="WP_255972435.1">
    <property type="nucleotide sequence ID" value="NZ_JANFQF010000020.1"/>
</dbReference>
<comment type="caution">
    <text evidence="2">The sequence shown here is derived from an EMBL/GenBank/DDBJ whole genome shotgun (WGS) entry which is preliminary data.</text>
</comment>
<feature type="compositionally biased region" description="Basic and acidic residues" evidence="1">
    <location>
        <begin position="123"/>
        <end position="133"/>
    </location>
</feature>